<sequence>MLPQTVILPFILALRFCKGSWTEPVSYKHPGNITIAGLFPLHYISDRPDNYSLEEAPEALVCRRYNFLGFRWMQAMIFAIQEINNRSDILPNISLGWQLFDTCNTHARAVTQALHVVDSIYKRPKNMSSFMQCFFKVFGLSALIGPTASDKSIVVSNILSVFDVPQISYGSTSRLLSNKNIYNSFLRTIPNDDEQATAMVELLLHHNWTWVGAVAGDDDYGRPGISRFKEEAEKHGICVEYTAYVSESMSEEHLKQTAREIKNYNATVFVTFISATHLVPLARYLSEYSVTDKVWIASEAWATSDTVRAIDARVFQGTLGIATRGGEMPGFRAFLEGVSPKTQPESPYITEFWEKSFQCNCPDTVCAKTENDGGMSSHNSYAAYHNSLNTENCTGNESLTGDGAITSAYLGWTDLEKSYTTYLAVYVVASALHNISTCVEGKGLLKNGACPYLNNLTTWQLLSYIKKVDFFPPGHDYKFNFDENGDPNASYKLVSWIPKMNCRGNITVDFVHVGNYSSMVTPKWSINESAIYWHKHNDIPKSVCNADCQPGYYKIQLQSACCFKCAECPSGEYSVDINSPVCTPCNLTHRADDNRTSCIPKNEEYIRWSDAFGVTFCVLSGIGILLTLFTAGSFMKMRRTPLVKATNRELSFLLFLSIFCCFLTPLLYLGKPQDWNCKGRTVTFSLSFTFCIAAILVKTLRVLTAFEARIPVTYKKRTKWLGEHVQVFVVMVVSLVQVILSVTWLVVDPPKVMLSQSKTSDISLIVECNVGNLVIMGFVYGYLCLLALTAFVFAFRARKLPENFNEAKFITFSMLIFFIVWLSFIPAYLSTTGINATAVSCIAILSSTFALLACIFFPKLYVIYWTPQRNTVEEVRQNTATHAIRSISKASNRRLKIQNRNRSHSL</sequence>
<dbReference type="InterPro" id="IPR001828">
    <property type="entry name" value="ANF_lig-bd_rcpt"/>
</dbReference>
<keyword evidence="3 11" id="KW-0812">Transmembrane</keyword>
<dbReference type="GO" id="GO:0005886">
    <property type="term" value="C:plasma membrane"/>
    <property type="evidence" value="ECO:0000318"/>
    <property type="project" value="GO_Central"/>
</dbReference>
<dbReference type="Pfam" id="PF01094">
    <property type="entry name" value="ANF_receptor"/>
    <property type="match status" value="1"/>
</dbReference>
<dbReference type="InterPro" id="IPR017978">
    <property type="entry name" value="GPCR_3_C"/>
</dbReference>
<evidence type="ECO:0000256" key="6">
    <source>
        <dbReference type="ARBA" id="ARBA00023040"/>
    </source>
</evidence>
<dbReference type="EMBL" id="EAAA01000926">
    <property type="status" value="NOT_ANNOTATED_CDS"/>
    <property type="molecule type" value="Genomic_DNA"/>
</dbReference>
<name>F7AA31_CIOIN</name>
<dbReference type="GO" id="GO:0004930">
    <property type="term" value="F:G protein-coupled receptor activity"/>
    <property type="evidence" value="ECO:0000318"/>
    <property type="project" value="GO_Central"/>
</dbReference>
<dbReference type="FunFam" id="3.40.50.2300:FF:000302">
    <property type="entry name" value="Si:ch211-203b20.7"/>
    <property type="match status" value="1"/>
</dbReference>
<keyword evidence="6" id="KW-0297">G-protein coupled receptor</keyword>
<dbReference type="Pfam" id="PF07562">
    <property type="entry name" value="NCD3G"/>
    <property type="match status" value="1"/>
</dbReference>
<feature type="transmembrane region" description="Helical" evidence="11">
    <location>
        <begin position="834"/>
        <end position="857"/>
    </location>
</feature>
<keyword evidence="9" id="KW-0325">Glycoprotein</keyword>
<evidence type="ECO:0000256" key="10">
    <source>
        <dbReference type="ARBA" id="ARBA00023224"/>
    </source>
</evidence>
<reference evidence="14" key="3">
    <citation type="submission" date="2025-08" db="UniProtKB">
        <authorList>
            <consortium name="Ensembl"/>
        </authorList>
    </citation>
    <scope>IDENTIFICATION</scope>
</reference>
<evidence type="ECO:0000256" key="4">
    <source>
        <dbReference type="ARBA" id="ARBA00022729"/>
    </source>
</evidence>
<dbReference type="HOGENOM" id="CLU_005389_1_0_1"/>
<keyword evidence="10" id="KW-0807">Transducer</keyword>
<dbReference type="FunFam" id="2.10.50.30:FF:000005">
    <property type="entry name" value="Metabotropic glutamate receptor"/>
    <property type="match status" value="1"/>
</dbReference>
<dbReference type="PROSITE" id="PS50259">
    <property type="entry name" value="G_PROTEIN_RECEP_F3_4"/>
    <property type="match status" value="1"/>
</dbReference>
<evidence type="ECO:0000256" key="9">
    <source>
        <dbReference type="ARBA" id="ARBA00023180"/>
    </source>
</evidence>
<keyword evidence="7 11" id="KW-0472">Membrane</keyword>
<feature type="transmembrane region" description="Helical" evidence="11">
    <location>
        <begin position="807"/>
        <end position="828"/>
    </location>
</feature>
<reference evidence="14" key="2">
    <citation type="journal article" date="2008" name="Genome Biol.">
        <title>Improved genome assembly and evidence-based global gene model set for the chordate Ciona intestinalis: new insight into intron and operon populations.</title>
        <authorList>
            <person name="Satou Y."/>
            <person name="Mineta K."/>
            <person name="Ogasawara M."/>
            <person name="Sasakura Y."/>
            <person name="Shoguchi E."/>
            <person name="Ueno K."/>
            <person name="Yamada L."/>
            <person name="Matsumoto J."/>
            <person name="Wasserscheid J."/>
            <person name="Dewar K."/>
            <person name="Wiley G.B."/>
            <person name="Macmil S.L."/>
            <person name="Roe B.A."/>
            <person name="Zeller R.W."/>
            <person name="Hastings K.E."/>
            <person name="Lemaire P."/>
            <person name="Lindquist E."/>
            <person name="Endo T."/>
            <person name="Hotta K."/>
            <person name="Inaba K."/>
        </authorList>
    </citation>
    <scope>NUCLEOTIDE SEQUENCE [LARGE SCALE GENOMIC DNA]</scope>
    <source>
        <strain evidence="14">wild type</strain>
    </source>
</reference>
<dbReference type="Ensembl" id="ENSCINT00000004243.3">
    <property type="protein sequence ID" value="ENSCINP00000004243.3"/>
    <property type="gene ID" value="ENSCING00000002073.3"/>
</dbReference>
<feature type="transmembrane region" description="Helical" evidence="11">
    <location>
        <begin position="650"/>
        <end position="670"/>
    </location>
</feature>
<feature type="transmembrane region" description="Helical" evidence="11">
    <location>
        <begin position="773"/>
        <end position="795"/>
    </location>
</feature>
<dbReference type="PROSITE" id="PS00981">
    <property type="entry name" value="G_PROTEIN_RECEP_F3_3"/>
    <property type="match status" value="1"/>
</dbReference>
<accession>F7AA31</accession>
<comment type="subcellular location">
    <subcellularLocation>
        <location evidence="1">Cell membrane</location>
        <topology evidence="1">Multi-pass membrane protein</topology>
    </subcellularLocation>
</comment>
<keyword evidence="8" id="KW-0675">Receptor</keyword>
<dbReference type="STRING" id="7719.ENSCINP00000004243"/>
<keyword evidence="15" id="KW-1185">Reference proteome</keyword>
<dbReference type="InterPro" id="IPR000337">
    <property type="entry name" value="GPCR_3"/>
</dbReference>
<dbReference type="InterPro" id="IPR011500">
    <property type="entry name" value="GPCR_3_9-Cys_dom"/>
</dbReference>
<dbReference type="InterPro" id="IPR038550">
    <property type="entry name" value="GPCR_3_9-Cys_sf"/>
</dbReference>
<feature type="transmembrane region" description="Helical" evidence="11">
    <location>
        <begin position="605"/>
        <end position="629"/>
    </location>
</feature>
<evidence type="ECO:0000259" key="13">
    <source>
        <dbReference type="PROSITE" id="PS50259"/>
    </source>
</evidence>
<evidence type="ECO:0000256" key="2">
    <source>
        <dbReference type="ARBA" id="ARBA00022475"/>
    </source>
</evidence>
<dbReference type="InterPro" id="IPR000068">
    <property type="entry name" value="GPCR_3_Ca_sens_rcpt-rel"/>
</dbReference>
<dbReference type="GeneTree" id="ENSGT00940000157596"/>
<dbReference type="SUPFAM" id="SSF53822">
    <property type="entry name" value="Periplasmic binding protein-like I"/>
    <property type="match status" value="1"/>
</dbReference>
<keyword evidence="4 12" id="KW-0732">Signal</keyword>
<reference evidence="15" key="1">
    <citation type="journal article" date="2002" name="Science">
        <title>The draft genome of Ciona intestinalis: insights into chordate and vertebrate origins.</title>
        <authorList>
            <person name="Dehal P."/>
            <person name="Satou Y."/>
            <person name="Campbell R.K."/>
            <person name="Chapman J."/>
            <person name="Degnan B."/>
            <person name="De Tomaso A."/>
            <person name="Davidson B."/>
            <person name="Di Gregorio A."/>
            <person name="Gelpke M."/>
            <person name="Goodstein D.M."/>
            <person name="Harafuji N."/>
            <person name="Hastings K.E."/>
            <person name="Ho I."/>
            <person name="Hotta K."/>
            <person name="Huang W."/>
            <person name="Kawashima T."/>
            <person name="Lemaire P."/>
            <person name="Martinez D."/>
            <person name="Meinertzhagen I.A."/>
            <person name="Necula S."/>
            <person name="Nonaka M."/>
            <person name="Putnam N."/>
            <person name="Rash S."/>
            <person name="Saiga H."/>
            <person name="Satake M."/>
            <person name="Terry A."/>
            <person name="Yamada L."/>
            <person name="Wang H.G."/>
            <person name="Awazu S."/>
            <person name="Azumi K."/>
            <person name="Boore J."/>
            <person name="Branno M."/>
            <person name="Chin-Bow S."/>
            <person name="DeSantis R."/>
            <person name="Doyle S."/>
            <person name="Francino P."/>
            <person name="Keys D.N."/>
            <person name="Haga S."/>
            <person name="Hayashi H."/>
            <person name="Hino K."/>
            <person name="Imai K.S."/>
            <person name="Inaba K."/>
            <person name="Kano S."/>
            <person name="Kobayashi K."/>
            <person name="Kobayashi M."/>
            <person name="Lee B.I."/>
            <person name="Makabe K.W."/>
            <person name="Manohar C."/>
            <person name="Matassi G."/>
            <person name="Medina M."/>
            <person name="Mochizuki Y."/>
            <person name="Mount S."/>
            <person name="Morishita T."/>
            <person name="Miura S."/>
            <person name="Nakayama A."/>
            <person name="Nishizaka S."/>
            <person name="Nomoto H."/>
            <person name="Ohta F."/>
            <person name="Oishi K."/>
            <person name="Rigoutsos I."/>
            <person name="Sano M."/>
            <person name="Sasaki A."/>
            <person name="Sasakura Y."/>
            <person name="Shoguchi E."/>
            <person name="Shin-i T."/>
            <person name="Spagnuolo A."/>
            <person name="Stainier D."/>
            <person name="Suzuki M.M."/>
            <person name="Tassy O."/>
            <person name="Takatori N."/>
            <person name="Tokuoka M."/>
            <person name="Yagi K."/>
            <person name="Yoshizaki F."/>
            <person name="Wada S."/>
            <person name="Zhang C."/>
            <person name="Hyatt P.D."/>
            <person name="Larimer F."/>
            <person name="Detter C."/>
            <person name="Doggett N."/>
            <person name="Glavina T."/>
            <person name="Hawkins T."/>
            <person name="Richardson P."/>
            <person name="Lucas S."/>
            <person name="Kohara Y."/>
            <person name="Levine M."/>
            <person name="Satoh N."/>
            <person name="Rokhsar D.S."/>
        </authorList>
    </citation>
    <scope>NUCLEOTIDE SEQUENCE [LARGE SCALE GENOMIC DNA]</scope>
</reference>
<proteinExistence type="predicted"/>
<dbReference type="PRINTS" id="PR00592">
    <property type="entry name" value="CASENSINGR"/>
</dbReference>
<keyword evidence="5 11" id="KW-1133">Transmembrane helix</keyword>
<keyword evidence="2" id="KW-1003">Cell membrane</keyword>
<protein>
    <recommendedName>
        <fullName evidence="13">G-protein coupled receptors family 3 profile domain-containing protein</fullName>
    </recommendedName>
</protein>
<dbReference type="AlphaFoldDB" id="F7AA31"/>
<dbReference type="PANTHER" id="PTHR24061">
    <property type="entry name" value="CALCIUM-SENSING RECEPTOR-RELATED"/>
    <property type="match status" value="1"/>
</dbReference>
<evidence type="ECO:0000256" key="7">
    <source>
        <dbReference type="ARBA" id="ARBA00023136"/>
    </source>
</evidence>
<evidence type="ECO:0000256" key="5">
    <source>
        <dbReference type="ARBA" id="ARBA00022989"/>
    </source>
</evidence>
<evidence type="ECO:0000256" key="1">
    <source>
        <dbReference type="ARBA" id="ARBA00004651"/>
    </source>
</evidence>
<evidence type="ECO:0000256" key="12">
    <source>
        <dbReference type="SAM" id="SignalP"/>
    </source>
</evidence>
<dbReference type="PRINTS" id="PR00248">
    <property type="entry name" value="GPCRMGR"/>
</dbReference>
<evidence type="ECO:0000313" key="14">
    <source>
        <dbReference type="Ensembl" id="ENSCINP00000004243.3"/>
    </source>
</evidence>
<evidence type="ECO:0000256" key="3">
    <source>
        <dbReference type="ARBA" id="ARBA00022692"/>
    </source>
</evidence>
<dbReference type="Gene3D" id="2.10.50.30">
    <property type="entry name" value="GPCR, family 3, nine cysteines domain"/>
    <property type="match status" value="1"/>
</dbReference>
<feature type="transmembrane region" description="Helical" evidence="11">
    <location>
        <begin position="682"/>
        <end position="704"/>
    </location>
</feature>
<dbReference type="OMA" id="KCPDDSW"/>
<feature type="signal peptide" evidence="12">
    <location>
        <begin position="1"/>
        <end position="22"/>
    </location>
</feature>
<feature type="chain" id="PRO_5003352966" description="G-protein coupled receptors family 3 profile domain-containing protein" evidence="12">
    <location>
        <begin position="23"/>
        <end position="906"/>
    </location>
</feature>
<feature type="transmembrane region" description="Helical" evidence="11">
    <location>
        <begin position="725"/>
        <end position="747"/>
    </location>
</feature>
<feature type="domain" description="G-protein coupled receptors family 3 profile" evidence="13">
    <location>
        <begin position="612"/>
        <end position="879"/>
    </location>
</feature>
<organism evidence="14 15">
    <name type="scientific">Ciona intestinalis</name>
    <name type="common">Transparent sea squirt</name>
    <name type="synonym">Ascidia intestinalis</name>
    <dbReference type="NCBI Taxonomy" id="7719"/>
    <lineage>
        <taxon>Eukaryota</taxon>
        <taxon>Metazoa</taxon>
        <taxon>Chordata</taxon>
        <taxon>Tunicata</taxon>
        <taxon>Ascidiacea</taxon>
        <taxon>Phlebobranchia</taxon>
        <taxon>Cionidae</taxon>
        <taxon>Ciona</taxon>
    </lineage>
</organism>
<dbReference type="PANTHER" id="PTHR24061:SF422">
    <property type="entry name" value="G-PROTEIN COUPLED RECEPTORS FAMILY 3 PROFILE DOMAIN-CONTAINING PROTEIN"/>
    <property type="match status" value="1"/>
</dbReference>
<evidence type="ECO:0000256" key="8">
    <source>
        <dbReference type="ARBA" id="ARBA00023170"/>
    </source>
</evidence>
<reference evidence="14" key="4">
    <citation type="submission" date="2025-09" db="UniProtKB">
        <authorList>
            <consortium name="Ensembl"/>
        </authorList>
    </citation>
    <scope>IDENTIFICATION</scope>
</reference>
<dbReference type="InterPro" id="IPR028082">
    <property type="entry name" value="Peripla_BP_I"/>
</dbReference>
<evidence type="ECO:0000313" key="15">
    <source>
        <dbReference type="Proteomes" id="UP000008144"/>
    </source>
</evidence>
<dbReference type="Gene3D" id="3.40.50.2300">
    <property type="match status" value="2"/>
</dbReference>
<dbReference type="InParanoid" id="F7AA31"/>
<dbReference type="Proteomes" id="UP000008144">
    <property type="component" value="Chromosome 12"/>
</dbReference>
<evidence type="ECO:0000256" key="11">
    <source>
        <dbReference type="SAM" id="Phobius"/>
    </source>
</evidence>
<dbReference type="InterPro" id="IPR017979">
    <property type="entry name" value="GPCR_3_CS"/>
</dbReference>
<dbReference type="Pfam" id="PF00003">
    <property type="entry name" value="7tm_3"/>
    <property type="match status" value="1"/>
</dbReference>